<comment type="subcellular location">
    <subcellularLocation>
        <location evidence="2">Membrane</location>
    </subcellularLocation>
</comment>
<dbReference type="PANTHER" id="PTHR43105:SF13">
    <property type="entry name" value="NADH-UBIQUINONE OXIDOREDUCTASE 75 KDA SUBUNIT, MITOCHONDRIAL"/>
    <property type="match status" value="1"/>
</dbReference>
<comment type="similarity">
    <text evidence="3">Belongs to the complex I 75 kDa subunit family.</text>
</comment>
<evidence type="ECO:0000256" key="11">
    <source>
        <dbReference type="ARBA" id="ARBA00023136"/>
    </source>
</evidence>
<keyword evidence="7" id="KW-1278">Translocase</keyword>
<proteinExistence type="inferred from homology"/>
<dbReference type="SUPFAM" id="SSF54292">
    <property type="entry name" value="2Fe-2S ferredoxin-like"/>
    <property type="match status" value="1"/>
</dbReference>
<organism evidence="15 16">
    <name type="scientific">Pelagicoccus albus</name>
    <dbReference type="NCBI Taxonomy" id="415222"/>
    <lineage>
        <taxon>Bacteria</taxon>
        <taxon>Pseudomonadati</taxon>
        <taxon>Verrucomicrobiota</taxon>
        <taxon>Opitutia</taxon>
        <taxon>Puniceicoccales</taxon>
        <taxon>Pelagicoccaceae</taxon>
        <taxon>Pelagicoccus</taxon>
    </lineage>
</organism>
<dbReference type="GO" id="GO:0016020">
    <property type="term" value="C:membrane"/>
    <property type="evidence" value="ECO:0007669"/>
    <property type="project" value="UniProtKB-SubCell"/>
</dbReference>
<keyword evidence="16" id="KW-1185">Reference proteome</keyword>
<comment type="cofactor">
    <cofactor evidence="12">
        <name>[2Fe-2S] cluster</name>
        <dbReference type="ChEBI" id="CHEBI:190135"/>
    </cofactor>
</comment>
<dbReference type="Pfam" id="PF13510">
    <property type="entry name" value="Fer2_4"/>
    <property type="match status" value="1"/>
</dbReference>
<keyword evidence="10" id="KW-0520">NAD</keyword>
<feature type="domain" description="4Fe-4S Mo/W bis-MGD-type" evidence="13">
    <location>
        <begin position="246"/>
        <end position="302"/>
    </location>
</feature>
<dbReference type="InterPro" id="IPR050123">
    <property type="entry name" value="Prok_molybdopt-oxidoreductase"/>
</dbReference>
<evidence type="ECO:0000259" key="14">
    <source>
        <dbReference type="PROSITE" id="PS51839"/>
    </source>
</evidence>
<dbReference type="InterPro" id="IPR054351">
    <property type="entry name" value="NADH_UbQ_OxRdtase_ferredoxin"/>
</dbReference>
<dbReference type="Pfam" id="PF22117">
    <property type="entry name" value="Fer4_Nqo3"/>
    <property type="match status" value="1"/>
</dbReference>
<dbReference type="Gene3D" id="3.30.70.20">
    <property type="match status" value="1"/>
</dbReference>
<keyword evidence="4" id="KW-0004">4Fe-4S</keyword>
<dbReference type="Gene3D" id="3.10.20.740">
    <property type="match status" value="1"/>
</dbReference>
<dbReference type="AlphaFoldDB" id="A0A7X1B5D6"/>
<dbReference type="FunFam" id="3.10.20.740:FF:000004">
    <property type="entry name" value="NADH-quinone oxidoreductase"/>
    <property type="match status" value="1"/>
</dbReference>
<keyword evidence="5" id="KW-0001">2Fe-2S</keyword>
<keyword evidence="6" id="KW-0479">Metal-binding</keyword>
<dbReference type="Pfam" id="PF22151">
    <property type="entry name" value="Fer4_NDSU1"/>
    <property type="match status" value="1"/>
</dbReference>
<evidence type="ECO:0000256" key="5">
    <source>
        <dbReference type="ARBA" id="ARBA00022714"/>
    </source>
</evidence>
<evidence type="ECO:0000256" key="10">
    <source>
        <dbReference type="ARBA" id="ARBA00023027"/>
    </source>
</evidence>
<evidence type="ECO:0000256" key="2">
    <source>
        <dbReference type="ARBA" id="ARBA00004370"/>
    </source>
</evidence>
<dbReference type="Gene3D" id="3.40.50.740">
    <property type="match status" value="1"/>
</dbReference>
<dbReference type="InterPro" id="IPR000283">
    <property type="entry name" value="NADH_UbQ_OxRdtase_75kDa_su_CS"/>
</dbReference>
<evidence type="ECO:0000256" key="7">
    <source>
        <dbReference type="ARBA" id="ARBA00022967"/>
    </source>
</evidence>
<accession>A0A7X1B5D6</accession>
<feature type="domain" description="4Fe-4S His(Cys)3-ligated-type" evidence="14">
    <location>
        <begin position="108"/>
        <end position="147"/>
    </location>
</feature>
<dbReference type="Proteomes" id="UP000526501">
    <property type="component" value="Unassembled WGS sequence"/>
</dbReference>
<dbReference type="InterPro" id="IPR006963">
    <property type="entry name" value="Mopterin_OxRdtase_4Fe-4S_dom"/>
</dbReference>
<dbReference type="Gene3D" id="3.30.200.210">
    <property type="match status" value="1"/>
</dbReference>
<keyword evidence="9" id="KW-0411">Iron-sulfur</keyword>
<comment type="cofactor">
    <cofactor evidence="1">
        <name>[4Fe-4S] cluster</name>
        <dbReference type="ChEBI" id="CHEBI:49883"/>
    </cofactor>
</comment>
<evidence type="ECO:0000256" key="9">
    <source>
        <dbReference type="ARBA" id="ARBA00023014"/>
    </source>
</evidence>
<dbReference type="GO" id="GO:0046872">
    <property type="term" value="F:metal ion binding"/>
    <property type="evidence" value="ECO:0007669"/>
    <property type="project" value="UniProtKB-KW"/>
</dbReference>
<dbReference type="SUPFAM" id="SSF53706">
    <property type="entry name" value="Formate dehydrogenase/DMSO reductase, domains 1-3"/>
    <property type="match status" value="1"/>
</dbReference>
<dbReference type="InterPro" id="IPR001041">
    <property type="entry name" value="2Fe-2S_ferredoxin-type"/>
</dbReference>
<dbReference type="PROSITE" id="PS51669">
    <property type="entry name" value="4FE4S_MOW_BIS_MGD"/>
    <property type="match status" value="1"/>
</dbReference>
<dbReference type="Pfam" id="PF00384">
    <property type="entry name" value="Molybdopterin"/>
    <property type="match status" value="1"/>
</dbReference>
<dbReference type="PROSITE" id="PS51839">
    <property type="entry name" value="4FE4S_HC3"/>
    <property type="match status" value="1"/>
</dbReference>
<dbReference type="GO" id="GO:0008137">
    <property type="term" value="F:NADH dehydrogenase (ubiquinone) activity"/>
    <property type="evidence" value="ECO:0007669"/>
    <property type="project" value="InterPro"/>
</dbReference>
<evidence type="ECO:0000256" key="1">
    <source>
        <dbReference type="ARBA" id="ARBA00001966"/>
    </source>
</evidence>
<evidence type="ECO:0000256" key="3">
    <source>
        <dbReference type="ARBA" id="ARBA00005404"/>
    </source>
</evidence>
<dbReference type="PROSITE" id="PS00643">
    <property type="entry name" value="COMPLEX1_75K_3"/>
    <property type="match status" value="1"/>
</dbReference>
<evidence type="ECO:0000313" key="16">
    <source>
        <dbReference type="Proteomes" id="UP000526501"/>
    </source>
</evidence>
<protein>
    <submittedName>
        <fullName evidence="15">(2Fe-2S)-binding protein</fullName>
    </submittedName>
</protein>
<evidence type="ECO:0000313" key="15">
    <source>
        <dbReference type="EMBL" id="MBC2605954.1"/>
    </source>
</evidence>
<name>A0A7X1B5D6_9BACT</name>
<evidence type="ECO:0000256" key="4">
    <source>
        <dbReference type="ARBA" id="ARBA00022485"/>
    </source>
</evidence>
<evidence type="ECO:0000256" key="6">
    <source>
        <dbReference type="ARBA" id="ARBA00022723"/>
    </source>
</evidence>
<dbReference type="SUPFAM" id="SSF54862">
    <property type="entry name" value="4Fe-4S ferredoxins"/>
    <property type="match status" value="1"/>
</dbReference>
<dbReference type="InterPro" id="IPR006656">
    <property type="entry name" value="Mopterin_OxRdtase"/>
</dbReference>
<dbReference type="CDD" id="cd00207">
    <property type="entry name" value="fer2"/>
    <property type="match status" value="1"/>
</dbReference>
<evidence type="ECO:0000256" key="12">
    <source>
        <dbReference type="ARBA" id="ARBA00034078"/>
    </source>
</evidence>
<dbReference type="PROSITE" id="PS00641">
    <property type="entry name" value="COMPLEX1_75K_1"/>
    <property type="match status" value="1"/>
</dbReference>
<comment type="caution">
    <text evidence="15">The sequence shown here is derived from an EMBL/GenBank/DDBJ whole genome shotgun (WGS) entry which is preliminary data.</text>
</comment>
<keyword evidence="8" id="KW-0408">Iron</keyword>
<dbReference type="GO" id="GO:0051537">
    <property type="term" value="F:2 iron, 2 sulfur cluster binding"/>
    <property type="evidence" value="ECO:0007669"/>
    <property type="project" value="UniProtKB-KW"/>
</dbReference>
<dbReference type="InterPro" id="IPR019574">
    <property type="entry name" value="NADH_UbQ_OxRdtase_Gsu_4Fe4S-bd"/>
</dbReference>
<dbReference type="GO" id="GO:0048038">
    <property type="term" value="F:quinone binding"/>
    <property type="evidence" value="ECO:0007669"/>
    <property type="project" value="UniProtKB-KW"/>
</dbReference>
<sequence>MAEEKKDNLITVNIDGQDLQVPPGTNMVEAVKMLGKEVPHYCYHPKLSIAGNCRMCLVEMGMPGRDRATGEPMLNEDGTPKIMWMPGPAIACGTNAAPGMHIKTSSPKAIESREAVTEFLLVNHPLDCPICDQAGECKLQEFSASHGRGYSRFVEEKNVKPKRTRLGPRVTLDDERCILCSRCIRFSQEIAKDDVLGFTDRGSYSTLTCFPGKELANNYSLNTVDICPVGALTSTDFRFKMRVWFLKESKSIDFESSVGCNTVVSSREGKVYRVTPRRNDEVNDTWMPDSGRELYKQIESEDRFSYSSVNGSETSAVEALKAAGEILKGEGVAIVASGRNTVEEQFVLKQIADQVNAKGVYLVARYGDDDGILISKDRNPNVRGALATGLISELPSEKLSALGAQIDSGEVKVVLATKEDLVAAGLSEEQLKKVKLVAIDTHATATTKSADVAIAGLTQFEKSGTLINQQFRIQKFHKVVPGPVGSIDDLAALSAILASLTGETCPSVVGTVWEKIAAEGSIFEGLSFKGIADTGVLLDGSAFSGLAFVEGKSLHFEPKLEEAAAE</sequence>
<reference evidence="15 16" key="1">
    <citation type="submission" date="2020-07" db="EMBL/GenBank/DDBJ databases">
        <authorList>
            <person name="Feng X."/>
        </authorList>
    </citation>
    <scope>NUCLEOTIDE SEQUENCE [LARGE SCALE GENOMIC DNA]</scope>
    <source>
        <strain evidence="15 16">JCM23202</strain>
    </source>
</reference>
<dbReference type="PANTHER" id="PTHR43105">
    <property type="entry name" value="RESPIRATORY NITRATE REDUCTASE"/>
    <property type="match status" value="1"/>
</dbReference>
<keyword evidence="11" id="KW-0472">Membrane</keyword>
<evidence type="ECO:0000259" key="13">
    <source>
        <dbReference type="PROSITE" id="PS51669"/>
    </source>
</evidence>
<dbReference type="RefSeq" id="WP_185659841.1">
    <property type="nucleotide sequence ID" value="NZ_CAWPOO010000007.1"/>
</dbReference>
<dbReference type="Pfam" id="PF10588">
    <property type="entry name" value="NADH-G_4Fe-4S_3"/>
    <property type="match status" value="1"/>
</dbReference>
<dbReference type="SMART" id="SM00929">
    <property type="entry name" value="NADH-G_4Fe-4S_3"/>
    <property type="match status" value="1"/>
</dbReference>
<dbReference type="GO" id="GO:0042773">
    <property type="term" value="P:ATP synthesis coupled electron transport"/>
    <property type="evidence" value="ECO:0007669"/>
    <property type="project" value="InterPro"/>
</dbReference>
<dbReference type="InterPro" id="IPR036010">
    <property type="entry name" value="2Fe-2S_ferredoxin-like_sf"/>
</dbReference>
<gene>
    <name evidence="15" type="ORF">H5P27_07850</name>
</gene>
<dbReference type="EMBL" id="JACHVC010000007">
    <property type="protein sequence ID" value="MBC2605954.1"/>
    <property type="molecule type" value="Genomic_DNA"/>
</dbReference>
<dbReference type="GO" id="GO:0016491">
    <property type="term" value="F:oxidoreductase activity"/>
    <property type="evidence" value="ECO:0007669"/>
    <property type="project" value="InterPro"/>
</dbReference>
<evidence type="ECO:0000256" key="8">
    <source>
        <dbReference type="ARBA" id="ARBA00023004"/>
    </source>
</evidence>
<dbReference type="GO" id="GO:0051539">
    <property type="term" value="F:4 iron, 4 sulfur cluster binding"/>
    <property type="evidence" value="ECO:0007669"/>
    <property type="project" value="UniProtKB-KW"/>
</dbReference>